<gene>
    <name evidence="5" type="ORF">CVT24_000300</name>
</gene>
<dbReference type="PANTHER" id="PTHR13780">
    <property type="entry name" value="AMP-ACTIVATED PROTEIN KINASE, GAMMA REGULATORY SUBUNIT"/>
    <property type="match status" value="1"/>
</dbReference>
<evidence type="ECO:0000313" key="5">
    <source>
        <dbReference type="EMBL" id="PPQ72987.1"/>
    </source>
</evidence>
<dbReference type="AlphaFoldDB" id="A0A409W395"/>
<dbReference type="EMBL" id="NHTK01005842">
    <property type="protein sequence ID" value="PPQ72987.1"/>
    <property type="molecule type" value="Genomic_DNA"/>
</dbReference>
<dbReference type="Gene3D" id="3.10.580.10">
    <property type="entry name" value="CBS-domain"/>
    <property type="match status" value="2"/>
</dbReference>
<dbReference type="GO" id="GO:0004865">
    <property type="term" value="F:protein serine/threonine phosphatase inhibitor activity"/>
    <property type="evidence" value="ECO:0007669"/>
    <property type="project" value="TreeGrafter"/>
</dbReference>
<feature type="domain" description="CBS" evidence="4">
    <location>
        <begin position="229"/>
        <end position="288"/>
    </location>
</feature>
<dbReference type="InterPro" id="IPR046342">
    <property type="entry name" value="CBS_dom_sf"/>
</dbReference>
<accession>A0A409W395</accession>
<evidence type="ECO:0000256" key="1">
    <source>
        <dbReference type="ARBA" id="ARBA00022737"/>
    </source>
</evidence>
<name>A0A409W395_9AGAR</name>
<dbReference type="OrthoDB" id="449052at2759"/>
<organism evidence="5 6">
    <name type="scientific">Panaeolus cyanescens</name>
    <dbReference type="NCBI Taxonomy" id="181874"/>
    <lineage>
        <taxon>Eukaryota</taxon>
        <taxon>Fungi</taxon>
        <taxon>Dikarya</taxon>
        <taxon>Basidiomycota</taxon>
        <taxon>Agaricomycotina</taxon>
        <taxon>Agaricomycetes</taxon>
        <taxon>Agaricomycetidae</taxon>
        <taxon>Agaricales</taxon>
        <taxon>Agaricineae</taxon>
        <taxon>Galeropsidaceae</taxon>
        <taxon>Panaeolus</taxon>
    </lineage>
</organism>
<dbReference type="SUPFAM" id="SSF54631">
    <property type="entry name" value="CBS-domain pair"/>
    <property type="match status" value="2"/>
</dbReference>
<evidence type="ECO:0000256" key="3">
    <source>
        <dbReference type="PROSITE-ProRule" id="PRU00703"/>
    </source>
</evidence>
<proteinExistence type="predicted"/>
<dbReference type="Proteomes" id="UP000284842">
    <property type="component" value="Unassembled WGS sequence"/>
</dbReference>
<dbReference type="PROSITE" id="PS51371">
    <property type="entry name" value="CBS"/>
    <property type="match status" value="1"/>
</dbReference>
<comment type="caution">
    <text evidence="5">The sequence shown here is derived from an EMBL/GenBank/DDBJ whole genome shotgun (WGS) entry which is preliminary data.</text>
</comment>
<sequence length="440" mass="48018">MSQSNRLSQSLTGSWKELSYISTHSANDISDELVDDWLVNWKTVLARDLLDTISKIVEIDAHASVEEACELLLSESTPCLAIKTQDSMSNHSKPYLGLFDYADVNAFLTLAATRHTLQPDDIRDNGRIQDIVAAAKAGQVPVHLVSNLSEKNPIEALSHDANLISLLEVFARGTHRVLVQSAENASTFMGMISDRQLLSWFDDYAHRTPSFQKYLANPISALGLPSVNLNADVISTKSTSSILDAMKLMSEQGVSSVAVIEDGTSHLLSAVSVTDIVVPSQSNQILAMPLQHFIAHVKEPDGSTDGADKYPVVSSSPLFYTIGKILATNAHRVFVTRESALASPVLSASSKGNVTGLVSIVDSALLKADGRHFFLSTANVIVVKFFHILLVSRKSRMSIQLKCNATVGHHRPPLKPLWQNEMYSCARDQIAGQVFKRART</sequence>
<evidence type="ECO:0000313" key="6">
    <source>
        <dbReference type="Proteomes" id="UP000284842"/>
    </source>
</evidence>
<dbReference type="InterPro" id="IPR000644">
    <property type="entry name" value="CBS_dom"/>
</dbReference>
<keyword evidence="2 3" id="KW-0129">CBS domain</keyword>
<reference evidence="5 6" key="1">
    <citation type="journal article" date="2018" name="Evol. Lett.">
        <title>Horizontal gene cluster transfer increased hallucinogenic mushroom diversity.</title>
        <authorList>
            <person name="Reynolds H.T."/>
            <person name="Vijayakumar V."/>
            <person name="Gluck-Thaler E."/>
            <person name="Korotkin H.B."/>
            <person name="Matheny P.B."/>
            <person name="Slot J.C."/>
        </authorList>
    </citation>
    <scope>NUCLEOTIDE SEQUENCE [LARGE SCALE GENOMIC DNA]</scope>
    <source>
        <strain evidence="5 6">2629</strain>
    </source>
</reference>
<dbReference type="Pfam" id="PF00571">
    <property type="entry name" value="CBS"/>
    <property type="match status" value="1"/>
</dbReference>
<dbReference type="GO" id="GO:0042149">
    <property type="term" value="P:cellular response to glucose starvation"/>
    <property type="evidence" value="ECO:0007669"/>
    <property type="project" value="TreeGrafter"/>
</dbReference>
<dbReference type="PANTHER" id="PTHR13780:SF36">
    <property type="entry name" value="CBS DOMAIN-CONTAINING PROTEIN"/>
    <property type="match status" value="1"/>
</dbReference>
<dbReference type="FunCoup" id="A0A409W395">
    <property type="interactions" value="19"/>
</dbReference>
<evidence type="ECO:0000256" key="2">
    <source>
        <dbReference type="ARBA" id="ARBA00023122"/>
    </source>
</evidence>
<dbReference type="InParanoid" id="A0A409W395"/>
<keyword evidence="6" id="KW-1185">Reference proteome</keyword>
<evidence type="ECO:0000259" key="4">
    <source>
        <dbReference type="PROSITE" id="PS51371"/>
    </source>
</evidence>
<dbReference type="STRING" id="181874.A0A409W395"/>
<protein>
    <recommendedName>
        <fullName evidence="4">CBS domain-containing protein</fullName>
    </recommendedName>
</protein>
<dbReference type="InterPro" id="IPR050511">
    <property type="entry name" value="AMPK_gamma/SDS23_families"/>
</dbReference>
<keyword evidence="1" id="KW-0677">Repeat</keyword>